<comment type="subunit">
    <text evidence="3">Homotetramer.</text>
</comment>
<organism evidence="8 9">
    <name type="scientific">Candidatus Magasanikbacteria bacterium RIFCSPHIGHO2_02_FULL_51_14</name>
    <dbReference type="NCBI Taxonomy" id="1798683"/>
    <lineage>
        <taxon>Bacteria</taxon>
        <taxon>Candidatus Magasanikiibacteriota</taxon>
    </lineage>
</organism>
<proteinExistence type="inferred from homology"/>
<gene>
    <name evidence="8" type="ORF">A3C90_00270</name>
</gene>
<dbReference type="GO" id="GO:0016788">
    <property type="term" value="F:hydrolase activity, acting on ester bonds"/>
    <property type="evidence" value="ECO:0007669"/>
    <property type="project" value="InterPro"/>
</dbReference>
<dbReference type="InterPro" id="IPR023214">
    <property type="entry name" value="HAD_sf"/>
</dbReference>
<name>A0A1F6MD34_9BACT</name>
<dbReference type="CDD" id="cd01630">
    <property type="entry name" value="HAD_KDO-like"/>
    <property type="match status" value="1"/>
</dbReference>
<dbReference type="SFLD" id="SFLDG01136">
    <property type="entry name" value="C1.6:_Phosphoserine_Phosphatas"/>
    <property type="match status" value="1"/>
</dbReference>
<dbReference type="AlphaFoldDB" id="A0A1F6MD34"/>
<dbReference type="Pfam" id="PF08282">
    <property type="entry name" value="Hydrolase_3"/>
    <property type="match status" value="1"/>
</dbReference>
<evidence type="ECO:0000256" key="6">
    <source>
        <dbReference type="ARBA" id="ARBA00022842"/>
    </source>
</evidence>
<sequence length="171" mass="18831">MHIVGNEKWAVIRMLIMDFDGVLTDGHVFVNQEGNEWVRCSRRDGLGIELLQKNGLEACVISKETNPVVRARCQKMGIACFQGVDDGGGKLEIMKRIMQEKGLSIEQVAYMGDDINDREPLEHAGLGITVADGHPAVKKVADYITTTRGGEDAVREVCEKILLAQGIPVRL</sequence>
<keyword evidence="4 7" id="KW-0479">Metal-binding</keyword>
<dbReference type="GO" id="GO:0046872">
    <property type="term" value="F:metal ion binding"/>
    <property type="evidence" value="ECO:0007669"/>
    <property type="project" value="UniProtKB-KW"/>
</dbReference>
<dbReference type="SFLD" id="SFLDS00003">
    <property type="entry name" value="Haloacid_Dehalogenase"/>
    <property type="match status" value="1"/>
</dbReference>
<dbReference type="PANTHER" id="PTHR21485:SF3">
    <property type="entry name" value="N-ACYLNEURAMINATE CYTIDYLYLTRANSFERASE"/>
    <property type="match status" value="1"/>
</dbReference>
<keyword evidence="6 7" id="KW-0460">Magnesium</keyword>
<dbReference type="SFLD" id="SFLDG01138">
    <property type="entry name" value="C1.6.2:_Deoxy-d-mannose-octulo"/>
    <property type="match status" value="1"/>
</dbReference>
<protein>
    <recommendedName>
        <fullName evidence="10">3-deoxy-D-manno-octulosonate 8-phosphate phosphatase</fullName>
    </recommendedName>
</protein>
<evidence type="ECO:0000256" key="7">
    <source>
        <dbReference type="PIRSR" id="PIRSR006118-2"/>
    </source>
</evidence>
<dbReference type="InterPro" id="IPR036412">
    <property type="entry name" value="HAD-like_sf"/>
</dbReference>
<evidence type="ECO:0000256" key="2">
    <source>
        <dbReference type="ARBA" id="ARBA00005893"/>
    </source>
</evidence>
<dbReference type="Gene3D" id="3.40.50.1000">
    <property type="entry name" value="HAD superfamily/HAD-like"/>
    <property type="match status" value="1"/>
</dbReference>
<dbReference type="STRING" id="1798683.A3C90_00270"/>
<feature type="binding site" evidence="7">
    <location>
        <position position="18"/>
    </location>
    <ligand>
        <name>Mg(2+)</name>
        <dbReference type="ChEBI" id="CHEBI:18420"/>
    </ligand>
</feature>
<comment type="caution">
    <text evidence="8">The sequence shown here is derived from an EMBL/GenBank/DDBJ whole genome shotgun (WGS) entry which is preliminary data.</text>
</comment>
<evidence type="ECO:0008006" key="10">
    <source>
        <dbReference type="Google" id="ProtNLM"/>
    </source>
</evidence>
<dbReference type="FunFam" id="3.40.50.1000:FF:000029">
    <property type="entry name" value="3-deoxy-D-manno-octulosonate 8-phosphate phosphatase KdsC"/>
    <property type="match status" value="1"/>
</dbReference>
<evidence type="ECO:0000256" key="3">
    <source>
        <dbReference type="ARBA" id="ARBA00011881"/>
    </source>
</evidence>
<dbReference type="GO" id="GO:0008781">
    <property type="term" value="F:N-acylneuraminate cytidylyltransferase activity"/>
    <property type="evidence" value="ECO:0007669"/>
    <property type="project" value="TreeGrafter"/>
</dbReference>
<evidence type="ECO:0000256" key="4">
    <source>
        <dbReference type="ARBA" id="ARBA00022723"/>
    </source>
</evidence>
<dbReference type="PIRSF" id="PIRSF006118">
    <property type="entry name" value="KDO8-P_Ptase"/>
    <property type="match status" value="1"/>
</dbReference>
<accession>A0A1F6MD34</accession>
<dbReference type="Proteomes" id="UP000177457">
    <property type="component" value="Unassembled WGS sequence"/>
</dbReference>
<dbReference type="NCBIfam" id="TIGR01670">
    <property type="entry name" value="KdsC-phosphatas"/>
    <property type="match status" value="1"/>
</dbReference>
<dbReference type="InterPro" id="IPR050793">
    <property type="entry name" value="CMP-NeuNAc_synthase"/>
</dbReference>
<dbReference type="InterPro" id="IPR010023">
    <property type="entry name" value="KdsC_fam"/>
</dbReference>
<reference evidence="8 9" key="1">
    <citation type="journal article" date="2016" name="Nat. Commun.">
        <title>Thousands of microbial genomes shed light on interconnected biogeochemical processes in an aquifer system.</title>
        <authorList>
            <person name="Anantharaman K."/>
            <person name="Brown C.T."/>
            <person name="Hug L.A."/>
            <person name="Sharon I."/>
            <person name="Castelle C.J."/>
            <person name="Probst A.J."/>
            <person name="Thomas B.C."/>
            <person name="Singh A."/>
            <person name="Wilkins M.J."/>
            <person name="Karaoz U."/>
            <person name="Brodie E.L."/>
            <person name="Williams K.H."/>
            <person name="Hubbard S.S."/>
            <person name="Banfield J.F."/>
        </authorList>
    </citation>
    <scope>NUCLEOTIDE SEQUENCE [LARGE SCALE GENOMIC DNA]</scope>
</reference>
<evidence type="ECO:0000313" key="8">
    <source>
        <dbReference type="EMBL" id="OGH69539.1"/>
    </source>
</evidence>
<feature type="binding site" evidence="7">
    <location>
        <position position="113"/>
    </location>
    <ligand>
        <name>Mg(2+)</name>
        <dbReference type="ChEBI" id="CHEBI:18420"/>
    </ligand>
</feature>
<evidence type="ECO:0000313" key="9">
    <source>
        <dbReference type="Proteomes" id="UP000177457"/>
    </source>
</evidence>
<dbReference type="SUPFAM" id="SSF56784">
    <property type="entry name" value="HAD-like"/>
    <property type="match status" value="1"/>
</dbReference>
<dbReference type="PANTHER" id="PTHR21485">
    <property type="entry name" value="HAD SUPERFAMILY MEMBERS CMAS AND KDSC"/>
    <property type="match status" value="1"/>
</dbReference>
<feature type="binding site" evidence="7">
    <location>
        <position position="20"/>
    </location>
    <ligand>
        <name>substrate</name>
    </ligand>
</feature>
<evidence type="ECO:0000256" key="5">
    <source>
        <dbReference type="ARBA" id="ARBA00022801"/>
    </source>
</evidence>
<comment type="similarity">
    <text evidence="2">Belongs to the KdsC family.</text>
</comment>
<keyword evidence="5" id="KW-0378">Hydrolase</keyword>
<dbReference type="EMBL" id="MFQE01000077">
    <property type="protein sequence ID" value="OGH69539.1"/>
    <property type="molecule type" value="Genomic_DNA"/>
</dbReference>
<comment type="cofactor">
    <cofactor evidence="1 7">
        <name>Mg(2+)</name>
        <dbReference type="ChEBI" id="CHEBI:18420"/>
    </cofactor>
</comment>
<evidence type="ECO:0000256" key="1">
    <source>
        <dbReference type="ARBA" id="ARBA00001946"/>
    </source>
</evidence>